<organism evidence="1 2">
    <name type="scientific">Collimonas rhizosphaerae</name>
    <dbReference type="NCBI Taxonomy" id="3126357"/>
    <lineage>
        <taxon>Bacteria</taxon>
        <taxon>Pseudomonadati</taxon>
        <taxon>Pseudomonadota</taxon>
        <taxon>Betaproteobacteria</taxon>
        <taxon>Burkholderiales</taxon>
        <taxon>Oxalobacteraceae</taxon>
        <taxon>Collimonas</taxon>
    </lineage>
</organism>
<evidence type="ECO:0000313" key="1">
    <source>
        <dbReference type="EMBL" id="MEM4987650.1"/>
    </source>
</evidence>
<keyword evidence="2" id="KW-1185">Reference proteome</keyword>
<gene>
    <name evidence="1" type="ORF">V8G57_09660</name>
</gene>
<reference evidence="1 2" key="1">
    <citation type="submission" date="2024-02" db="EMBL/GenBank/DDBJ databases">
        <title>Draft genome sequence of Collimonas sp. strain H4R21, an effective mineral-weathering bacterial strain isolated from the beech rhizosphere.</title>
        <authorList>
            <person name="Morin E."/>
            <person name="Uroz S."/>
            <person name="Leveau J.H.J."/>
            <person name="Kumar R."/>
            <person name="Rey M.W."/>
            <person name="Pham J."/>
        </authorList>
    </citation>
    <scope>NUCLEOTIDE SEQUENCE [LARGE SCALE GENOMIC DNA]</scope>
    <source>
        <strain evidence="1 2">H4R21</strain>
    </source>
</reference>
<dbReference type="Proteomes" id="UP001495910">
    <property type="component" value="Unassembled WGS sequence"/>
</dbReference>
<proteinExistence type="predicted"/>
<protein>
    <submittedName>
        <fullName evidence="1">Phage virion morphogenesis protein</fullName>
    </submittedName>
</protein>
<dbReference type="InterPro" id="IPR006522">
    <property type="entry name" value="Phage_virion_morphogenesis"/>
</dbReference>
<dbReference type="EMBL" id="JBANDC010000005">
    <property type="protein sequence ID" value="MEM4987650.1"/>
    <property type="molecule type" value="Genomic_DNA"/>
</dbReference>
<accession>A0ABU9PUI5</accession>
<dbReference type="Pfam" id="PF05069">
    <property type="entry name" value="Phage_tail_S"/>
    <property type="match status" value="1"/>
</dbReference>
<comment type="caution">
    <text evidence="1">The sequence shown here is derived from an EMBL/GenBank/DDBJ whole genome shotgun (WGS) entry which is preliminary data.</text>
</comment>
<name>A0ABU9PUI5_9BURK</name>
<evidence type="ECO:0000313" key="2">
    <source>
        <dbReference type="Proteomes" id="UP001495910"/>
    </source>
</evidence>
<sequence>MLSVNIFEVYRRYKLCLINFSPGKNERQGRQKRGPAYHYPARPLLGFSATDRELIRDSLLRHLDSF</sequence>